<keyword evidence="1 2" id="KW-0690">Ribosome biogenesis</keyword>
<evidence type="ECO:0000313" key="5">
    <source>
        <dbReference type="Proteomes" id="UP000191661"/>
    </source>
</evidence>
<accession>A0A1V6N3H5</accession>
<dbReference type="GO" id="GO:1990904">
    <property type="term" value="C:ribonucleoprotein complex"/>
    <property type="evidence" value="ECO:0007669"/>
    <property type="project" value="UniProtKB-KW"/>
</dbReference>
<dbReference type="Proteomes" id="UP000191661">
    <property type="component" value="Unassembled WGS sequence"/>
</dbReference>
<dbReference type="AlphaFoldDB" id="A0A1V6N3H5"/>
<dbReference type="HAMAP" id="MF_00699">
    <property type="entry name" value="BriX"/>
    <property type="match status" value="1"/>
</dbReference>
<protein>
    <recommendedName>
        <fullName evidence="2">Probable Brix domain-containing ribosomal biogenesis protein</fullName>
    </recommendedName>
</protein>
<name>A0A1V6N3H5_METAZ</name>
<keyword evidence="5" id="KW-1185">Reference proteome</keyword>
<dbReference type="GO" id="GO:0019843">
    <property type="term" value="F:rRNA binding"/>
    <property type="evidence" value="ECO:0007669"/>
    <property type="project" value="InterPro"/>
</dbReference>
<feature type="domain" description="Brix" evidence="3">
    <location>
        <begin position="1"/>
        <end position="171"/>
    </location>
</feature>
<evidence type="ECO:0000259" key="3">
    <source>
        <dbReference type="PROSITE" id="PS50833"/>
    </source>
</evidence>
<dbReference type="InterPro" id="IPR007109">
    <property type="entry name" value="Brix"/>
</dbReference>
<dbReference type="InterPro" id="IPR023548">
    <property type="entry name" value="Brix_dom_Rbsml_bgen_prot"/>
</dbReference>
<dbReference type="OrthoDB" id="117530at2157"/>
<dbReference type="RefSeq" id="WP_080459887.1">
    <property type="nucleotide sequence ID" value="NZ_BBET01000294.1"/>
</dbReference>
<dbReference type="SMART" id="SM00879">
    <property type="entry name" value="Brix"/>
    <property type="match status" value="1"/>
</dbReference>
<dbReference type="SUPFAM" id="SSF52954">
    <property type="entry name" value="Class II aaRS ABD-related"/>
    <property type="match status" value="1"/>
</dbReference>
<comment type="function">
    <text evidence="2">Probably involved in the biogenesis of the ribosome.</text>
</comment>
<evidence type="ECO:0000256" key="1">
    <source>
        <dbReference type="ARBA" id="ARBA00022517"/>
    </source>
</evidence>
<reference evidence="4 5" key="1">
    <citation type="submission" date="2014-12" db="EMBL/GenBank/DDBJ databases">
        <title>Genome sequence of Methanobrevibacter arboriphilicus DH1, DSM1125.</title>
        <authorList>
            <person name="Poehlein A."/>
            <person name="Thauer R.K."/>
            <person name="Seedorf H."/>
            <person name="Daniel R."/>
        </authorList>
    </citation>
    <scope>NUCLEOTIDE SEQUENCE [LARGE SCALE GENOMIC DNA]</scope>
    <source>
        <strain evidence="4 5">DH1</strain>
    </source>
</reference>
<keyword evidence="4" id="KW-0687">Ribonucleoprotein</keyword>
<dbReference type="PROSITE" id="PS50833">
    <property type="entry name" value="BRIX"/>
    <property type="match status" value="1"/>
</dbReference>
<dbReference type="EMBL" id="JXMW01000005">
    <property type="protein sequence ID" value="OQD59204.1"/>
    <property type="molecule type" value="Genomic_DNA"/>
</dbReference>
<dbReference type="GO" id="GO:0006364">
    <property type="term" value="P:rRNA processing"/>
    <property type="evidence" value="ECO:0007669"/>
    <property type="project" value="InterPro"/>
</dbReference>
<comment type="caution">
    <text evidence="4">The sequence shown here is derived from an EMBL/GenBank/DDBJ whole genome shotgun (WGS) entry which is preliminary data.</text>
</comment>
<evidence type="ECO:0000256" key="2">
    <source>
        <dbReference type="HAMAP-Rule" id="MF_00699"/>
    </source>
</evidence>
<organism evidence="4 5">
    <name type="scientific">Methanobrevibacter arboriphilus JCM 13429 = DSM 1125</name>
    <dbReference type="NCBI Taxonomy" id="1300164"/>
    <lineage>
        <taxon>Archaea</taxon>
        <taxon>Methanobacteriati</taxon>
        <taxon>Methanobacteriota</taxon>
        <taxon>Methanomada group</taxon>
        <taxon>Methanobacteria</taxon>
        <taxon>Methanobacteriales</taxon>
        <taxon>Methanobacteriaceae</taxon>
        <taxon>Methanobrevibacter</taxon>
    </lineage>
</organism>
<evidence type="ECO:0000313" key="4">
    <source>
        <dbReference type="EMBL" id="OQD59204.1"/>
    </source>
</evidence>
<dbReference type="Gene3D" id="3.40.50.10480">
    <property type="entry name" value="Probable brix-domain ribosomal biogenesis protein"/>
    <property type="match status" value="1"/>
</dbReference>
<proteinExistence type="inferred from homology"/>
<sequence length="171" mass="19549">MLISTSRKPSSKTRAFCKNLSHALDTDYVNRGKMSMRELQLKSNSLGLDNIVLVYEMKGNPSKITFFSNDGEELLVILGSVNTTNQRLHIKTSELSFKSEIPELDVLGDIFPINNSNNDSNQNHIYVEKLEDYDDEYDDIEDFNKRIGIIHFYNRDGNDTGLKINIRKIIG</sequence>
<gene>
    <name evidence="4" type="ORF">MBBAR_5c00470</name>
</gene>